<dbReference type="SUPFAM" id="SSF51735">
    <property type="entry name" value="NAD(P)-binding Rossmann-fold domains"/>
    <property type="match status" value="1"/>
</dbReference>
<keyword evidence="9" id="KW-0443">Lipid metabolism</keyword>
<dbReference type="InterPro" id="IPR008927">
    <property type="entry name" value="6-PGluconate_DH-like_C_sf"/>
</dbReference>
<dbReference type="GO" id="GO:0016509">
    <property type="term" value="F:long-chain (3S)-3-hydroxyacyl-CoA dehydrogenase (NAD+) activity"/>
    <property type="evidence" value="ECO:0007669"/>
    <property type="project" value="TreeGrafter"/>
</dbReference>
<evidence type="ECO:0000256" key="5">
    <source>
        <dbReference type="ARBA" id="ARBA00022832"/>
    </source>
</evidence>
<accession>A0A6J5JNA5</accession>
<evidence type="ECO:0000256" key="12">
    <source>
        <dbReference type="ARBA" id="ARBA00049556"/>
    </source>
</evidence>
<sequence>MFQGENISVLPLDDGFVELRFDRRDATINKLDARTIDEFRKATECIATTSEVRGVLVTSAKDVFIVGADITEFSAMFQQSADAIATAVRTNDAHVTTFEDLPVPSVVAINGYALGGGLELALLGAFRVMASNARVGLPEVSLGLIPGLGGTARLSRVAGLAAAIDWVATGQSFDGRLAVAAGVVDEVVAPDELRETALAWLRHAATGEIDWRAAQRRKKVRLPISAREAADVIDRARSRIGALHDRNRPAAAIAAETMERAAVHDLEDALDHEADSFGRVARTQAAASLVQIFLNEQVLKKQVKRSAQAARPVSQAAVIGAGTMGGGIACASALRGIPTRMKDIAQARLDAGMDAARKQLAKHVESGRLGLRQADACYASITPQLGDVGLDDVDFAIEAVVEHPDVKRRVLAELEQLVPADTVLASNTSSLGIDELARSLARPEQLVGMHFFNPVPKMRLVEVVRGSRTSDVAVATAAGYAVALGKTPIIVRDCPGFVVNRVLMPYVNAFLRLLADGADFETVDRAMEGFGWPMGPAYLLDVIGMDVLDRVVDVIGAGYRDRMPPVDGSALGLMIERQRYGQKSGEGFYRYDGARAGRPSKCPSPDAHALVATLQSNGSSAFPDDVIIERMMLPMIVEAAHVLDERIVASAVELDMALVLGLGFPAHAGGALKYADWLGLDRVVAMCDRHAELGAPYVATPNMRAMAAAGAHYYPA</sequence>
<evidence type="ECO:0000256" key="6">
    <source>
        <dbReference type="ARBA" id="ARBA00022963"/>
    </source>
</evidence>
<dbReference type="InterPro" id="IPR001753">
    <property type="entry name" value="Enoyl-CoA_hydra/iso"/>
</dbReference>
<dbReference type="CDD" id="cd06558">
    <property type="entry name" value="crotonase-like"/>
    <property type="match status" value="1"/>
</dbReference>
<keyword evidence="7" id="KW-0560">Oxidoreductase</keyword>
<comment type="pathway">
    <text evidence="1">Lipid metabolism; fatty acid beta-oxidation.</text>
</comment>
<dbReference type="InterPro" id="IPR006176">
    <property type="entry name" value="3-OHacyl-CoA_DH_NAD-bd"/>
</dbReference>
<evidence type="ECO:0000256" key="1">
    <source>
        <dbReference type="ARBA" id="ARBA00005005"/>
    </source>
</evidence>
<dbReference type="EMBL" id="CABWIL020000034">
    <property type="protein sequence ID" value="CAB3972655.1"/>
    <property type="molecule type" value="Genomic_DNA"/>
</dbReference>
<dbReference type="InterPro" id="IPR050136">
    <property type="entry name" value="FA_oxidation_alpha_subunit"/>
</dbReference>
<name>A0A6J5JNA5_9BURK</name>
<dbReference type="SUPFAM" id="SSF48179">
    <property type="entry name" value="6-phosphogluconate dehydrogenase C-terminal domain-like"/>
    <property type="match status" value="2"/>
</dbReference>
<dbReference type="UniPathway" id="UPA00659"/>
<dbReference type="InterPro" id="IPR029045">
    <property type="entry name" value="ClpP/crotonase-like_dom_sf"/>
</dbReference>
<dbReference type="AlphaFoldDB" id="A0A6J5JNA5"/>
<evidence type="ECO:0000259" key="13">
    <source>
        <dbReference type="Pfam" id="PF00725"/>
    </source>
</evidence>
<dbReference type="Proteomes" id="UP000494301">
    <property type="component" value="Unassembled WGS sequence"/>
</dbReference>
<reference evidence="15 16" key="1">
    <citation type="submission" date="2020-04" db="EMBL/GenBank/DDBJ databases">
        <authorList>
            <person name="Depoorter E."/>
        </authorList>
    </citation>
    <scope>NUCLEOTIDE SEQUENCE [LARGE SCALE GENOMIC DNA]</scope>
    <source>
        <strain evidence="15 16">BCC0217</strain>
    </source>
</reference>
<dbReference type="InterPro" id="IPR036291">
    <property type="entry name" value="NAD(P)-bd_dom_sf"/>
</dbReference>
<keyword evidence="8" id="KW-0520">NAD</keyword>
<evidence type="ECO:0000256" key="9">
    <source>
        <dbReference type="ARBA" id="ARBA00023098"/>
    </source>
</evidence>
<dbReference type="SUPFAM" id="SSF52096">
    <property type="entry name" value="ClpP/crotonase"/>
    <property type="match status" value="1"/>
</dbReference>
<feature type="domain" description="3-hydroxyacyl-CoA dehydrogenase NAD binding" evidence="14">
    <location>
        <begin position="316"/>
        <end position="494"/>
    </location>
</feature>
<dbReference type="FunFam" id="3.40.50.720:FF:000009">
    <property type="entry name" value="Fatty oxidation complex, alpha subunit"/>
    <property type="match status" value="1"/>
</dbReference>
<dbReference type="GO" id="GO:0004300">
    <property type="term" value="F:enoyl-CoA hydratase activity"/>
    <property type="evidence" value="ECO:0007669"/>
    <property type="project" value="UniProtKB-EC"/>
</dbReference>
<evidence type="ECO:0000256" key="8">
    <source>
        <dbReference type="ARBA" id="ARBA00023027"/>
    </source>
</evidence>
<dbReference type="GO" id="GO:0070403">
    <property type="term" value="F:NAD+ binding"/>
    <property type="evidence" value="ECO:0007669"/>
    <property type="project" value="InterPro"/>
</dbReference>
<evidence type="ECO:0000256" key="7">
    <source>
        <dbReference type="ARBA" id="ARBA00023002"/>
    </source>
</evidence>
<dbReference type="Pfam" id="PF00725">
    <property type="entry name" value="3HCDH"/>
    <property type="match status" value="2"/>
</dbReference>
<organism evidence="15 16">
    <name type="scientific">Burkholderia aenigmatica</name>
    <dbReference type="NCBI Taxonomy" id="2015348"/>
    <lineage>
        <taxon>Bacteria</taxon>
        <taxon>Pseudomonadati</taxon>
        <taxon>Pseudomonadota</taxon>
        <taxon>Betaproteobacteria</taxon>
        <taxon>Burkholderiales</taxon>
        <taxon>Burkholderiaceae</taxon>
        <taxon>Burkholderia</taxon>
        <taxon>Burkholderia cepacia complex</taxon>
    </lineage>
</organism>
<evidence type="ECO:0000313" key="16">
    <source>
        <dbReference type="Proteomes" id="UP000494301"/>
    </source>
</evidence>
<comment type="similarity">
    <text evidence="2">In the central section; belongs to the 3-hydroxyacyl-CoA dehydrogenase family.</text>
</comment>
<feature type="domain" description="3-hydroxyacyl-CoA dehydrogenase C-terminal" evidence="13">
    <location>
        <begin position="496"/>
        <end position="591"/>
    </location>
</feature>
<evidence type="ECO:0000256" key="3">
    <source>
        <dbReference type="ARBA" id="ARBA00008750"/>
    </source>
</evidence>
<dbReference type="Gene3D" id="3.40.50.720">
    <property type="entry name" value="NAD(P)-binding Rossmann-like Domain"/>
    <property type="match status" value="1"/>
</dbReference>
<dbReference type="Gene3D" id="3.90.226.10">
    <property type="entry name" value="2-enoyl-CoA Hydratase, Chain A, domain 1"/>
    <property type="match status" value="1"/>
</dbReference>
<evidence type="ECO:0000259" key="14">
    <source>
        <dbReference type="Pfam" id="PF02737"/>
    </source>
</evidence>
<evidence type="ECO:0000256" key="4">
    <source>
        <dbReference type="ARBA" id="ARBA00012076"/>
    </source>
</evidence>
<gene>
    <name evidence="15" type="ORF">BLA3211_07078</name>
</gene>
<dbReference type="PROSITE" id="PS00067">
    <property type="entry name" value="3HCDH"/>
    <property type="match status" value="1"/>
</dbReference>
<evidence type="ECO:0000256" key="2">
    <source>
        <dbReference type="ARBA" id="ARBA00007005"/>
    </source>
</evidence>
<comment type="catalytic activity">
    <reaction evidence="12">
        <text>a (3S)-3-hydroxyacyl-CoA + NAD(+) = a 3-oxoacyl-CoA + NADH + H(+)</text>
        <dbReference type="Rhea" id="RHEA:22432"/>
        <dbReference type="ChEBI" id="CHEBI:15378"/>
        <dbReference type="ChEBI" id="CHEBI:57318"/>
        <dbReference type="ChEBI" id="CHEBI:57540"/>
        <dbReference type="ChEBI" id="CHEBI:57945"/>
        <dbReference type="ChEBI" id="CHEBI:90726"/>
        <dbReference type="EC" id="1.1.1.35"/>
    </reaction>
</comment>
<proteinExistence type="inferred from homology"/>
<keyword evidence="11" id="KW-0511">Multifunctional enzyme</keyword>
<evidence type="ECO:0000256" key="11">
    <source>
        <dbReference type="ARBA" id="ARBA00023268"/>
    </source>
</evidence>
<dbReference type="EC" id="4.2.1.17" evidence="4"/>
<keyword evidence="6" id="KW-0442">Lipid degradation</keyword>
<keyword evidence="5" id="KW-0276">Fatty acid metabolism</keyword>
<keyword evidence="10" id="KW-0456">Lyase</keyword>
<comment type="similarity">
    <text evidence="3">In the N-terminal section; belongs to the enoyl-CoA hydratase/isomerase family.</text>
</comment>
<dbReference type="NCBIfam" id="NF008727">
    <property type="entry name" value="PRK11730.1"/>
    <property type="match status" value="1"/>
</dbReference>
<dbReference type="InterPro" id="IPR006108">
    <property type="entry name" value="3HC_DH_C"/>
</dbReference>
<dbReference type="PANTHER" id="PTHR43612:SF3">
    <property type="entry name" value="TRIFUNCTIONAL ENZYME SUBUNIT ALPHA, MITOCHONDRIAL"/>
    <property type="match status" value="1"/>
</dbReference>
<dbReference type="GO" id="GO:0006635">
    <property type="term" value="P:fatty acid beta-oxidation"/>
    <property type="evidence" value="ECO:0007669"/>
    <property type="project" value="UniProtKB-UniPathway"/>
</dbReference>
<dbReference type="Pfam" id="PF02737">
    <property type="entry name" value="3HCDH_N"/>
    <property type="match status" value="1"/>
</dbReference>
<dbReference type="Pfam" id="PF00378">
    <property type="entry name" value="ECH_1"/>
    <property type="match status" value="1"/>
</dbReference>
<dbReference type="PANTHER" id="PTHR43612">
    <property type="entry name" value="TRIFUNCTIONAL ENZYME SUBUNIT ALPHA"/>
    <property type="match status" value="1"/>
</dbReference>
<dbReference type="RefSeq" id="WP_175223224.1">
    <property type="nucleotide sequence ID" value="NZ_CABWIL020000034.1"/>
</dbReference>
<feature type="domain" description="3-hydroxyacyl-CoA dehydrogenase C-terminal" evidence="13">
    <location>
        <begin position="627"/>
        <end position="710"/>
    </location>
</feature>
<dbReference type="Gene3D" id="1.10.1040.50">
    <property type="match status" value="1"/>
</dbReference>
<dbReference type="InterPro" id="IPR006180">
    <property type="entry name" value="3-OHacyl-CoA_DH_CS"/>
</dbReference>
<evidence type="ECO:0000256" key="10">
    <source>
        <dbReference type="ARBA" id="ARBA00023239"/>
    </source>
</evidence>
<evidence type="ECO:0000313" key="15">
    <source>
        <dbReference type="EMBL" id="CAB3972655.1"/>
    </source>
</evidence>
<protein>
    <recommendedName>
        <fullName evidence="4">enoyl-CoA hydratase</fullName>
        <ecNumber evidence="4">4.2.1.17</ecNumber>
    </recommendedName>
</protein>